<protein>
    <recommendedName>
        <fullName evidence="3">DET1 protein</fullName>
    </recommendedName>
</protein>
<dbReference type="GO" id="GO:0031461">
    <property type="term" value="C:cullin-RING ubiquitin ligase complex"/>
    <property type="evidence" value="ECO:0007669"/>
    <property type="project" value="TreeGrafter"/>
</dbReference>
<accession>A0AAW1CNA5</accession>
<dbReference type="SUPFAM" id="SSF82171">
    <property type="entry name" value="DPP6 N-terminal domain-like"/>
    <property type="match status" value="1"/>
</dbReference>
<keyword evidence="2" id="KW-1185">Reference proteome</keyword>
<dbReference type="InterPro" id="IPR019138">
    <property type="entry name" value="De-etiolated_protein_1_Det1"/>
</dbReference>
<sequence length="558" mass="64646">MSRVEPLESFFTRRRIPSQNIVHKLKQRELYGELKAGTSFSHIRSFHTSIVPDFTIINVEKPPCFLRKFSPDGRHFIAFSSDQTSVEIYLFRGCAALNFLLQVTAPSEYIGNKSDPFNDYIRFTAFDSLFNLKHEVRTTPAAEQLNRECSLFTDDGKYIIVGSACYIPDDTIRFYDIYTNNEAVSPNPRSPLEHYSLHLIDLTNGKLSDTIQFKCDKIYLSHNQGLYLYKDTLAVLSVQHQILHIFHILKGKFIPVRKIGRFIYDDDELIISQVYADIEDTGVYYDDSVQSTTLNLPLRRPYRDHIINGLKNKILIYLFRLSHPREFYQRFDQFRNLRMWKMQLLDEEHLLIKYASEDVVTLKATEPSSHPSFFVVYNMVEAKVLGVFENTSEELLHLLENYCDYFRNARTNAGNHFICSPSNNLHARLLQQRFKQTILSAKYGGSVEATRRMLAQLPISAQSYSSSPYLDLSLFSYDDKWVSAMERPKACGEHPIRFYGRDSGLLKFRIFAGSPGRSAPPTARRLVAFIFHPTEPFGISVQRTNSDYVVNFHLRFPK</sequence>
<name>A0AAW1CNA5_9HEMI</name>
<dbReference type="EMBL" id="JAPXFL010000014">
    <property type="protein sequence ID" value="KAK9497739.1"/>
    <property type="molecule type" value="Genomic_DNA"/>
</dbReference>
<reference evidence="1 2" key="1">
    <citation type="submission" date="2022-12" db="EMBL/GenBank/DDBJ databases">
        <title>Chromosome-level genome assembly of true bugs.</title>
        <authorList>
            <person name="Ma L."/>
            <person name="Li H."/>
        </authorList>
    </citation>
    <scope>NUCLEOTIDE SEQUENCE [LARGE SCALE GENOMIC DNA]</scope>
    <source>
        <strain evidence="1">Lab_2022b</strain>
    </source>
</reference>
<dbReference type="Pfam" id="PF09737">
    <property type="entry name" value="Det1"/>
    <property type="match status" value="1"/>
</dbReference>
<comment type="caution">
    <text evidence="1">The sequence shown here is derived from an EMBL/GenBank/DDBJ whole genome shotgun (WGS) entry which is preliminary data.</text>
</comment>
<proteinExistence type="predicted"/>
<dbReference type="GO" id="GO:1990756">
    <property type="term" value="F:ubiquitin-like ligase-substrate adaptor activity"/>
    <property type="evidence" value="ECO:0007669"/>
    <property type="project" value="TreeGrafter"/>
</dbReference>
<evidence type="ECO:0000313" key="1">
    <source>
        <dbReference type="EMBL" id="KAK9497739.1"/>
    </source>
</evidence>
<dbReference type="GO" id="GO:0031625">
    <property type="term" value="F:ubiquitin protein ligase binding"/>
    <property type="evidence" value="ECO:0007669"/>
    <property type="project" value="TreeGrafter"/>
</dbReference>
<gene>
    <name evidence="1" type="ORF">O3M35_004404</name>
</gene>
<dbReference type="GO" id="GO:0032436">
    <property type="term" value="P:positive regulation of proteasomal ubiquitin-dependent protein catabolic process"/>
    <property type="evidence" value="ECO:0007669"/>
    <property type="project" value="TreeGrafter"/>
</dbReference>
<dbReference type="GO" id="GO:0005634">
    <property type="term" value="C:nucleus"/>
    <property type="evidence" value="ECO:0007669"/>
    <property type="project" value="TreeGrafter"/>
</dbReference>
<evidence type="ECO:0000313" key="2">
    <source>
        <dbReference type="Proteomes" id="UP001461498"/>
    </source>
</evidence>
<dbReference type="AlphaFoldDB" id="A0AAW1CNA5"/>
<dbReference type="GO" id="GO:0016567">
    <property type="term" value="P:protein ubiquitination"/>
    <property type="evidence" value="ECO:0007669"/>
    <property type="project" value="TreeGrafter"/>
</dbReference>
<dbReference type="Proteomes" id="UP001461498">
    <property type="component" value="Unassembled WGS sequence"/>
</dbReference>
<dbReference type="PANTHER" id="PTHR13374:SF3">
    <property type="entry name" value="DET1 HOMOLOG"/>
    <property type="match status" value="1"/>
</dbReference>
<evidence type="ECO:0008006" key="3">
    <source>
        <dbReference type="Google" id="ProtNLM"/>
    </source>
</evidence>
<organism evidence="1 2">
    <name type="scientific">Rhynocoris fuscipes</name>
    <dbReference type="NCBI Taxonomy" id="488301"/>
    <lineage>
        <taxon>Eukaryota</taxon>
        <taxon>Metazoa</taxon>
        <taxon>Ecdysozoa</taxon>
        <taxon>Arthropoda</taxon>
        <taxon>Hexapoda</taxon>
        <taxon>Insecta</taxon>
        <taxon>Pterygota</taxon>
        <taxon>Neoptera</taxon>
        <taxon>Paraneoptera</taxon>
        <taxon>Hemiptera</taxon>
        <taxon>Heteroptera</taxon>
        <taxon>Panheteroptera</taxon>
        <taxon>Cimicomorpha</taxon>
        <taxon>Reduviidae</taxon>
        <taxon>Harpactorinae</taxon>
        <taxon>Harpactorini</taxon>
        <taxon>Rhynocoris</taxon>
    </lineage>
</organism>
<dbReference type="PANTHER" id="PTHR13374">
    <property type="entry name" value="DET1 HOMOLOG DE-ETIOLATED-1 HOMOLOG"/>
    <property type="match status" value="1"/>
</dbReference>